<dbReference type="AlphaFoldDB" id="A0A436ZUR1"/>
<proteinExistence type="predicted"/>
<keyword evidence="2" id="KW-1185">Reference proteome</keyword>
<dbReference type="EMBL" id="SAEB01000009">
    <property type="protein sequence ID" value="RVD82466.1"/>
    <property type="molecule type" value="Genomic_DNA"/>
</dbReference>
<evidence type="ECO:0000313" key="2">
    <source>
        <dbReference type="Proteomes" id="UP000283090"/>
    </source>
</evidence>
<accession>A0A436ZUR1</accession>
<comment type="caution">
    <text evidence="1">The sequence shown here is derived from an EMBL/GenBank/DDBJ whole genome shotgun (WGS) entry which is preliminary data.</text>
</comment>
<dbReference type="RefSeq" id="XP_067488010.1">
    <property type="nucleotide sequence ID" value="XM_067636387.1"/>
</dbReference>
<dbReference type="VEuPathDB" id="FungiDB:DFL_006892"/>
<dbReference type="GeneID" id="93589203"/>
<evidence type="ECO:0000313" key="1">
    <source>
        <dbReference type="EMBL" id="RVD82466.1"/>
    </source>
</evidence>
<sequence length="112" mass="12579">MESKIEWAPCPLFVQAVYRRDLQDASEHWGTRMRREHGGSSGLEETPDNCVEPFEYVMKVAYDLEAAKELLALKDYIPTSRDLFNLTAVLAVVEGLNETEIEGGFALITTAI</sequence>
<gene>
    <name evidence="1" type="ORF">DFL_006892</name>
</gene>
<protein>
    <submittedName>
        <fullName evidence="1">Uncharacterized protein</fullName>
    </submittedName>
</protein>
<dbReference type="Proteomes" id="UP000283090">
    <property type="component" value="Unassembled WGS sequence"/>
</dbReference>
<reference evidence="1 2" key="1">
    <citation type="submission" date="2019-01" db="EMBL/GenBank/DDBJ databases">
        <title>Intercellular communication is required for trap formation in the nematode-trapping fungus Duddingtonia flagrans.</title>
        <authorList>
            <person name="Youssar L."/>
            <person name="Wernet V."/>
            <person name="Hensel N."/>
            <person name="Hildebrandt H.-G."/>
            <person name="Fischer R."/>
        </authorList>
    </citation>
    <scope>NUCLEOTIDE SEQUENCE [LARGE SCALE GENOMIC DNA]</scope>
    <source>
        <strain evidence="1 2">CBS H-5679</strain>
    </source>
</reference>
<name>A0A436ZUR1_ARTFL</name>
<organism evidence="1 2">
    <name type="scientific">Arthrobotrys flagrans</name>
    <name type="common">Nematode-trapping fungus</name>
    <name type="synonym">Trichothecium flagrans</name>
    <dbReference type="NCBI Taxonomy" id="97331"/>
    <lineage>
        <taxon>Eukaryota</taxon>
        <taxon>Fungi</taxon>
        <taxon>Dikarya</taxon>
        <taxon>Ascomycota</taxon>
        <taxon>Pezizomycotina</taxon>
        <taxon>Orbiliomycetes</taxon>
        <taxon>Orbiliales</taxon>
        <taxon>Orbiliaceae</taxon>
        <taxon>Arthrobotrys</taxon>
    </lineage>
</organism>